<dbReference type="AlphaFoldDB" id="Q6IGW5"/>
<name>Q6IGW5_DROME</name>
<proteinExistence type="predicted"/>
<reference evidence="2" key="1">
    <citation type="journal article" date="2003" name="Genome Biol.">
        <title>An integrated gene annotation and transcriptional profiling approach towards the full gene content of the Drosophila genome.</title>
        <authorList>
            <person name="Hild M."/>
            <person name="Beckmann B."/>
            <person name="Haas S.A."/>
            <person name="Koch B."/>
            <person name="Solovyev V."/>
            <person name="Busold C."/>
            <person name="Fellenberg K."/>
            <person name="Boutros M."/>
            <person name="Vingron M."/>
            <person name="Sauer F."/>
            <person name="Hoheisel J.D."/>
            <person name="Paro R."/>
        </authorList>
    </citation>
    <scope>NUCLEOTIDE SEQUENCE</scope>
</reference>
<gene>
    <name evidence="2" type="ORF">HDC04774</name>
</gene>
<dbReference type="EMBL" id="BK003651">
    <property type="protein sequence ID" value="DAA02349.1"/>
    <property type="molecule type" value="Genomic_DNA"/>
</dbReference>
<sequence>MGRWWVRLHIFLRLLLLLTLSLWRRRRYGGTTEIMQNRMATLPFGLPFWWSLLPDAQLTDWGVAEHTFSFAVVVVFAGRFVFLSDNGFLGPRHFHVSQPLTGWPSAKGCSCGIQRRGAKKDTLVSNRITKLSHLNTRIRVIHVKVRIIMTADRFRCSFKA</sequence>
<keyword evidence="1" id="KW-1133">Transmembrane helix</keyword>
<feature type="transmembrane region" description="Helical" evidence="1">
    <location>
        <begin position="6"/>
        <end position="23"/>
    </location>
</feature>
<organism evidence="2">
    <name type="scientific">Drosophila melanogaster</name>
    <name type="common">Fruit fly</name>
    <dbReference type="NCBI Taxonomy" id="7227"/>
    <lineage>
        <taxon>Eukaryota</taxon>
        <taxon>Metazoa</taxon>
        <taxon>Ecdysozoa</taxon>
        <taxon>Arthropoda</taxon>
        <taxon>Hexapoda</taxon>
        <taxon>Insecta</taxon>
        <taxon>Pterygota</taxon>
        <taxon>Neoptera</taxon>
        <taxon>Endopterygota</taxon>
        <taxon>Diptera</taxon>
        <taxon>Brachycera</taxon>
        <taxon>Muscomorpha</taxon>
        <taxon>Ephydroidea</taxon>
        <taxon>Drosophilidae</taxon>
        <taxon>Drosophila</taxon>
        <taxon>Sophophora</taxon>
    </lineage>
</organism>
<evidence type="ECO:0000256" key="1">
    <source>
        <dbReference type="SAM" id="Phobius"/>
    </source>
</evidence>
<keyword evidence="1" id="KW-0472">Membrane</keyword>
<protein>
    <submittedName>
        <fullName evidence="2">HDC04774</fullName>
    </submittedName>
</protein>
<evidence type="ECO:0000313" key="2">
    <source>
        <dbReference type="EMBL" id="DAA02349.1"/>
    </source>
</evidence>
<keyword evidence="1" id="KW-0812">Transmembrane</keyword>
<accession>Q6IGW5</accession>